<dbReference type="PANTHER" id="PTHR43760">
    <property type="entry name" value="ENDORIBONUCLEASE-RELATED"/>
    <property type="match status" value="1"/>
</dbReference>
<protein>
    <submittedName>
        <fullName evidence="2">RidA/YER057c/UK114 superfamily, group 1</fullName>
    </submittedName>
</protein>
<evidence type="ECO:0000313" key="2">
    <source>
        <dbReference type="EMBL" id="VAX33803.1"/>
    </source>
</evidence>
<accession>A0A3B1DAD6</accession>
<dbReference type="AlphaFoldDB" id="A0A3B1DAD6"/>
<name>A0A3B1DAD6_9ZZZZ</name>
<organism evidence="2">
    <name type="scientific">hydrothermal vent metagenome</name>
    <dbReference type="NCBI Taxonomy" id="652676"/>
    <lineage>
        <taxon>unclassified sequences</taxon>
        <taxon>metagenomes</taxon>
        <taxon>ecological metagenomes</taxon>
    </lineage>
</organism>
<reference evidence="2" key="1">
    <citation type="submission" date="2018-06" db="EMBL/GenBank/DDBJ databases">
        <authorList>
            <person name="Zhirakovskaya E."/>
        </authorList>
    </citation>
    <scope>NUCLEOTIDE SEQUENCE</scope>
</reference>
<feature type="domain" description="Endoribonuclease L-PSP/chorismate mutase-like" evidence="1">
    <location>
        <begin position="4"/>
        <end position="141"/>
    </location>
</feature>
<proteinExistence type="predicted"/>
<dbReference type="Pfam" id="PF14588">
    <property type="entry name" value="YjgF_endoribonc"/>
    <property type="match status" value="1"/>
</dbReference>
<gene>
    <name evidence="2" type="ORF">MNBD_NITROSPIRAE01-1649</name>
</gene>
<dbReference type="SUPFAM" id="SSF55298">
    <property type="entry name" value="YjgF-like"/>
    <property type="match status" value="1"/>
</dbReference>
<dbReference type="EMBL" id="UOGF01000120">
    <property type="protein sequence ID" value="VAX33803.1"/>
    <property type="molecule type" value="Genomic_DNA"/>
</dbReference>
<evidence type="ECO:0000259" key="1">
    <source>
        <dbReference type="Pfam" id="PF14588"/>
    </source>
</evidence>
<sequence length="166" mass="17638">MNFEAKLHSLGLKLPHPPKPVASYVPFVQQGNLLYLSGMLPFEDGQLRLKGKVGQTLNTAQGKEAAKIALLNALAVIKSAIGSLDLIEQIVRMSLYVACAPDFTAQPTVANGASDLLVELLGERGRHARLALAAPVLPLDAPVELELIVAVSRMGAIKDSILPEVV</sequence>
<dbReference type="Gene3D" id="3.30.1330.40">
    <property type="entry name" value="RutC-like"/>
    <property type="match status" value="1"/>
</dbReference>
<dbReference type="PANTHER" id="PTHR43760:SF1">
    <property type="entry name" value="ENDORIBONUCLEASE L-PSP_CHORISMATE MUTASE-LIKE DOMAIN-CONTAINING PROTEIN"/>
    <property type="match status" value="1"/>
</dbReference>
<dbReference type="InterPro" id="IPR013813">
    <property type="entry name" value="Endoribo_LPSP/chorism_mut-like"/>
</dbReference>
<dbReference type="InterPro" id="IPR035959">
    <property type="entry name" value="RutC-like_sf"/>
</dbReference>
<dbReference type="CDD" id="cd02199">
    <property type="entry name" value="YjgF_YER057c_UK114_like_1"/>
    <property type="match status" value="1"/>
</dbReference>